<dbReference type="PANTHER" id="PTHR12461">
    <property type="entry name" value="HYPOXIA-INDUCIBLE FACTOR 1 ALPHA INHIBITOR-RELATED"/>
    <property type="match status" value="1"/>
</dbReference>
<accession>A0A5M8PI89</accession>
<name>A0A5M8PI89_9LECA</name>
<dbReference type="AlphaFoldDB" id="A0A5M8PI89"/>
<gene>
    <name evidence="2" type="ORF">FRX48_07596</name>
</gene>
<dbReference type="PROSITE" id="PS51184">
    <property type="entry name" value="JMJC"/>
    <property type="match status" value="1"/>
</dbReference>
<reference evidence="2 3" key="1">
    <citation type="submission" date="2019-09" db="EMBL/GenBank/DDBJ databases">
        <title>The hologenome of the rock-dwelling lichen Lasallia pustulata.</title>
        <authorList>
            <person name="Greshake Tzovaras B."/>
            <person name="Segers F."/>
            <person name="Bicker A."/>
            <person name="Dal Grande F."/>
            <person name="Otte J."/>
            <person name="Hankeln T."/>
            <person name="Schmitt I."/>
            <person name="Ebersberger I."/>
        </authorList>
    </citation>
    <scope>NUCLEOTIDE SEQUENCE [LARGE SCALE GENOMIC DNA]</scope>
    <source>
        <strain evidence="2">A1-1</strain>
    </source>
</reference>
<dbReference type="OrthoDB" id="415358at2759"/>
<proteinExistence type="predicted"/>
<dbReference type="SMART" id="SM00558">
    <property type="entry name" value="JmjC"/>
    <property type="match status" value="1"/>
</dbReference>
<organism evidence="2 3">
    <name type="scientific">Lasallia pustulata</name>
    <dbReference type="NCBI Taxonomy" id="136370"/>
    <lineage>
        <taxon>Eukaryota</taxon>
        <taxon>Fungi</taxon>
        <taxon>Dikarya</taxon>
        <taxon>Ascomycota</taxon>
        <taxon>Pezizomycotina</taxon>
        <taxon>Lecanoromycetes</taxon>
        <taxon>OSLEUM clade</taxon>
        <taxon>Umbilicariomycetidae</taxon>
        <taxon>Umbilicariales</taxon>
        <taxon>Umbilicariaceae</taxon>
        <taxon>Lasallia</taxon>
    </lineage>
</organism>
<dbReference type="PANTHER" id="PTHR12461:SF99">
    <property type="entry name" value="BIFUNCTIONAL PEPTIDASE AND (3S)-LYSYL HYDROXYLASE JMJD7"/>
    <property type="match status" value="1"/>
</dbReference>
<evidence type="ECO:0000313" key="3">
    <source>
        <dbReference type="Proteomes" id="UP000324767"/>
    </source>
</evidence>
<dbReference type="SUPFAM" id="SSF51197">
    <property type="entry name" value="Clavaminate synthase-like"/>
    <property type="match status" value="1"/>
</dbReference>
<dbReference type="Gene3D" id="2.60.120.10">
    <property type="entry name" value="Jelly Rolls"/>
    <property type="match status" value="1"/>
</dbReference>
<comment type="caution">
    <text evidence="2">The sequence shown here is derived from an EMBL/GenBank/DDBJ whole genome shotgun (WGS) entry which is preliminary data.</text>
</comment>
<dbReference type="Pfam" id="PF13621">
    <property type="entry name" value="Cupin_8"/>
    <property type="match status" value="1"/>
</dbReference>
<dbReference type="InterPro" id="IPR003347">
    <property type="entry name" value="JmjC_dom"/>
</dbReference>
<dbReference type="InterPro" id="IPR041667">
    <property type="entry name" value="Cupin_8"/>
</dbReference>
<dbReference type="InterPro" id="IPR014710">
    <property type="entry name" value="RmlC-like_jellyroll"/>
</dbReference>
<feature type="domain" description="JmjC" evidence="1">
    <location>
        <begin position="133"/>
        <end position="322"/>
    </location>
</feature>
<dbReference type="Proteomes" id="UP000324767">
    <property type="component" value="Unassembled WGS sequence"/>
</dbReference>
<dbReference type="EMBL" id="VXIT01000013">
    <property type="protein sequence ID" value="KAA6408514.1"/>
    <property type="molecule type" value="Genomic_DNA"/>
</dbReference>
<protein>
    <recommendedName>
        <fullName evidence="1">JmjC domain-containing protein</fullName>
    </recommendedName>
</protein>
<evidence type="ECO:0000259" key="1">
    <source>
        <dbReference type="PROSITE" id="PS51184"/>
    </source>
</evidence>
<sequence>MSLNINLSVKQAIIEHILSYQELNGTTIDELQNEPSPLEFMRFCAKNRPFTVRGGASEWPAVQHWNVEYLKQALGTKLVNVAVTPNGNADSVVMNPEDGITYFVKPLEIEEPFGNFLDYVKDQELGAATTQAVRYAQTQNDNLRGEYSSLYKEVEMDIAWARIALGRQPDAVNLWIGNSRSITSLHRDNYENVYCQVVGRKHFVLLPPVEMACINEKLLTAATYAQKPSTTAVLGAINRVDLQIVPDIPEEMVPCATWDPDDAMRQCSRFSHLSKPLRVDLNPGDMLYLPALWYHKVSQSCSSEGICCSVNYWYDMDFGGSL</sequence>
<evidence type="ECO:0000313" key="2">
    <source>
        <dbReference type="EMBL" id="KAA6408514.1"/>
    </source>
</evidence>